<dbReference type="GO" id="GO:0005737">
    <property type="term" value="C:cytoplasm"/>
    <property type="evidence" value="ECO:0007669"/>
    <property type="project" value="TreeGrafter"/>
</dbReference>
<dbReference type="Gene3D" id="3.40.50.1240">
    <property type="entry name" value="Phosphoglycerate mutase-like"/>
    <property type="match status" value="1"/>
</dbReference>
<dbReference type="SMART" id="SM00855">
    <property type="entry name" value="PGAM"/>
    <property type="match status" value="1"/>
</dbReference>
<dbReference type="EMBL" id="CVRL01000013">
    <property type="protein sequence ID" value="CRL10613.1"/>
    <property type="molecule type" value="Genomic_DNA"/>
</dbReference>
<dbReference type="InterPro" id="IPR050275">
    <property type="entry name" value="PGM_Phosphatase"/>
</dbReference>
<evidence type="ECO:0000313" key="1">
    <source>
        <dbReference type="EMBL" id="CRL10613.1"/>
    </source>
</evidence>
<dbReference type="SUPFAM" id="SSF53254">
    <property type="entry name" value="Phosphoglycerate mutase-like"/>
    <property type="match status" value="1"/>
</dbReference>
<dbReference type="InterPro" id="IPR013078">
    <property type="entry name" value="His_Pase_superF_clade-1"/>
</dbReference>
<dbReference type="STRING" id="481446.NIT7645_00057"/>
<name>A0A0H5D1J1_9RHOB</name>
<dbReference type="RefSeq" id="WP_050673018.1">
    <property type="nucleotide sequence ID" value="NZ_CVRL01000013.1"/>
</dbReference>
<reference evidence="2" key="1">
    <citation type="submission" date="2015-05" db="EMBL/GenBank/DDBJ databases">
        <authorList>
            <person name="Rodrigo-Torres Lidia"/>
            <person name="Arahal R.David."/>
        </authorList>
    </citation>
    <scope>NUCLEOTIDE SEQUENCE [LARGE SCALE GENOMIC DNA]</scope>
    <source>
        <strain evidence="2">CECT 7321</strain>
    </source>
</reference>
<dbReference type="EC" id="3.1.3.73" evidence="1"/>
<organism evidence="1 2">
    <name type="scientific">Phaeobacter italicus</name>
    <dbReference type="NCBI Taxonomy" id="481446"/>
    <lineage>
        <taxon>Bacteria</taxon>
        <taxon>Pseudomonadati</taxon>
        <taxon>Pseudomonadota</taxon>
        <taxon>Alphaproteobacteria</taxon>
        <taxon>Rhodobacterales</taxon>
        <taxon>Roseobacteraceae</taxon>
        <taxon>Phaeobacter</taxon>
    </lineage>
</organism>
<dbReference type="CDD" id="cd07067">
    <property type="entry name" value="HP_PGM_like"/>
    <property type="match status" value="1"/>
</dbReference>
<dbReference type="Pfam" id="PF00300">
    <property type="entry name" value="His_Phos_1"/>
    <property type="match status" value="1"/>
</dbReference>
<keyword evidence="1" id="KW-0378">Hydrolase</keyword>
<dbReference type="PANTHER" id="PTHR48100">
    <property type="entry name" value="BROAD-SPECIFICITY PHOSPHATASE YOR283W-RELATED"/>
    <property type="match status" value="1"/>
</dbReference>
<gene>
    <name evidence="1" type="primary">cobC_2</name>
    <name evidence="1" type="ORF">NIT7321_01459</name>
</gene>
<dbReference type="GO" id="GO:0043755">
    <property type="term" value="F:alpha-ribazole phosphatase activity"/>
    <property type="evidence" value="ECO:0007669"/>
    <property type="project" value="UniProtKB-EC"/>
</dbReference>
<evidence type="ECO:0000313" key="2">
    <source>
        <dbReference type="Proteomes" id="UP000043764"/>
    </source>
</evidence>
<keyword evidence="2" id="KW-1185">Reference proteome</keyword>
<dbReference type="Proteomes" id="UP000043764">
    <property type="component" value="Unassembled WGS sequence"/>
</dbReference>
<accession>A0A0H5D1J1</accession>
<proteinExistence type="predicted"/>
<dbReference type="PANTHER" id="PTHR48100:SF1">
    <property type="entry name" value="HISTIDINE PHOSPHATASE FAMILY PROTEIN-RELATED"/>
    <property type="match status" value="1"/>
</dbReference>
<sequence length="201" mass="22504">MSESDLTRLFLIRHGPTHAKTMVGWSDLPADLSDTAALARLHDYLPQEAVVVSSDLSRARDTASAIGGARERLADHRDLREIHFGAWELRSWAEIDAESPDHIRAYWETPGDVRPPGGESWNEVCARVDRAINALIAQHRGRNLIVVGHFGQILTQIQRAARLTAEEAFSHRIDNLSVTELSHQGLDWDRGWSSGRINHIP</sequence>
<protein>
    <submittedName>
        <fullName evidence="1">Alpha-ribazole phosphatase</fullName>
        <ecNumber evidence="1">3.1.3.73</ecNumber>
    </submittedName>
</protein>
<dbReference type="InterPro" id="IPR029033">
    <property type="entry name" value="His_PPase_superfam"/>
</dbReference>
<dbReference type="AlphaFoldDB" id="A0A0H5D1J1"/>